<evidence type="ECO:0000256" key="4">
    <source>
        <dbReference type="ARBA" id="ARBA00023163"/>
    </source>
</evidence>
<dbReference type="InterPro" id="IPR036388">
    <property type="entry name" value="WH-like_DNA-bd_sf"/>
</dbReference>
<dbReference type="RefSeq" id="WP_354663315.1">
    <property type="nucleotide sequence ID" value="NZ_JBEXAC010000002.1"/>
</dbReference>
<evidence type="ECO:0000259" key="5">
    <source>
        <dbReference type="Pfam" id="PF04542"/>
    </source>
</evidence>
<dbReference type="PANTHER" id="PTHR43133">
    <property type="entry name" value="RNA POLYMERASE ECF-TYPE SIGMA FACTO"/>
    <property type="match status" value="1"/>
</dbReference>
<dbReference type="Proteomes" id="UP001549749">
    <property type="component" value="Unassembled WGS sequence"/>
</dbReference>
<evidence type="ECO:0000313" key="8">
    <source>
        <dbReference type="Proteomes" id="UP001549749"/>
    </source>
</evidence>
<keyword evidence="2" id="KW-0805">Transcription regulation</keyword>
<keyword evidence="3" id="KW-0731">Sigma factor</keyword>
<organism evidence="7 8">
    <name type="scientific">Chitinophaga defluvii</name>
    <dbReference type="NCBI Taxonomy" id="3163343"/>
    <lineage>
        <taxon>Bacteria</taxon>
        <taxon>Pseudomonadati</taxon>
        <taxon>Bacteroidota</taxon>
        <taxon>Chitinophagia</taxon>
        <taxon>Chitinophagales</taxon>
        <taxon>Chitinophagaceae</taxon>
        <taxon>Chitinophaga</taxon>
    </lineage>
</organism>
<keyword evidence="8" id="KW-1185">Reference proteome</keyword>
<dbReference type="InterPro" id="IPR013325">
    <property type="entry name" value="RNA_pol_sigma_r2"/>
</dbReference>
<comment type="similarity">
    <text evidence="1">Belongs to the sigma-70 factor family. ECF subfamily.</text>
</comment>
<feature type="domain" description="RNA polymerase sigma factor 70 region 4 type 2" evidence="6">
    <location>
        <begin position="116"/>
        <end position="164"/>
    </location>
</feature>
<dbReference type="InterPro" id="IPR039425">
    <property type="entry name" value="RNA_pol_sigma-70-like"/>
</dbReference>
<proteinExistence type="inferred from homology"/>
<evidence type="ECO:0000313" key="7">
    <source>
        <dbReference type="EMBL" id="MET7000762.1"/>
    </source>
</evidence>
<dbReference type="InterPro" id="IPR007627">
    <property type="entry name" value="RNA_pol_sigma70_r2"/>
</dbReference>
<dbReference type="InterPro" id="IPR014327">
    <property type="entry name" value="RNA_pol_sigma70_bacteroid"/>
</dbReference>
<evidence type="ECO:0000259" key="6">
    <source>
        <dbReference type="Pfam" id="PF08281"/>
    </source>
</evidence>
<comment type="caution">
    <text evidence="7">The sequence shown here is derived from an EMBL/GenBank/DDBJ whole genome shotgun (WGS) entry which is preliminary data.</text>
</comment>
<dbReference type="PANTHER" id="PTHR43133:SF46">
    <property type="entry name" value="RNA POLYMERASE SIGMA-70 FACTOR ECF SUBFAMILY"/>
    <property type="match status" value="1"/>
</dbReference>
<evidence type="ECO:0000256" key="1">
    <source>
        <dbReference type="ARBA" id="ARBA00010641"/>
    </source>
</evidence>
<keyword evidence="4" id="KW-0804">Transcription</keyword>
<dbReference type="InterPro" id="IPR013249">
    <property type="entry name" value="RNA_pol_sigma70_r4_t2"/>
</dbReference>
<dbReference type="InterPro" id="IPR014284">
    <property type="entry name" value="RNA_pol_sigma-70_dom"/>
</dbReference>
<evidence type="ECO:0000256" key="2">
    <source>
        <dbReference type="ARBA" id="ARBA00023015"/>
    </source>
</evidence>
<dbReference type="Gene3D" id="1.10.10.10">
    <property type="entry name" value="Winged helix-like DNA-binding domain superfamily/Winged helix DNA-binding domain"/>
    <property type="match status" value="1"/>
</dbReference>
<protein>
    <submittedName>
        <fullName evidence="7">RNA polymerase sigma-70 factor</fullName>
    </submittedName>
</protein>
<dbReference type="EMBL" id="JBEXAC010000002">
    <property type="protein sequence ID" value="MET7000762.1"/>
    <property type="molecule type" value="Genomic_DNA"/>
</dbReference>
<accession>A0ABV2TDM1</accession>
<dbReference type="InterPro" id="IPR013324">
    <property type="entry name" value="RNA_pol_sigma_r3/r4-like"/>
</dbReference>
<feature type="domain" description="RNA polymerase sigma-70 region 2" evidence="5">
    <location>
        <begin position="30"/>
        <end position="84"/>
    </location>
</feature>
<dbReference type="NCBIfam" id="TIGR02985">
    <property type="entry name" value="Sig70_bacteroi1"/>
    <property type="match status" value="1"/>
</dbReference>
<dbReference type="NCBIfam" id="TIGR02937">
    <property type="entry name" value="sigma70-ECF"/>
    <property type="match status" value="1"/>
</dbReference>
<sequence length="177" mass="20945">MLQAQKIKEGDSNAFRSFYETCWQELFLQATYLLRSEELAKDFVQDAFVKLWRNREQIDPSQRLEAYLYTILKNNVINHIKREQVWASKQREVAAKTDQPGLTPSDYLQAKELDNIIQERVRRMPEKMRDIWLMSRQQQLSIHEIASKLAISPLTVKKQLSNALTVLRVELKQHSRD</sequence>
<dbReference type="Gene3D" id="1.10.1740.10">
    <property type="match status" value="1"/>
</dbReference>
<dbReference type="Pfam" id="PF08281">
    <property type="entry name" value="Sigma70_r4_2"/>
    <property type="match status" value="1"/>
</dbReference>
<name>A0ABV2TDM1_9BACT</name>
<dbReference type="Pfam" id="PF04542">
    <property type="entry name" value="Sigma70_r2"/>
    <property type="match status" value="1"/>
</dbReference>
<dbReference type="SUPFAM" id="SSF88659">
    <property type="entry name" value="Sigma3 and sigma4 domains of RNA polymerase sigma factors"/>
    <property type="match status" value="1"/>
</dbReference>
<reference evidence="7 8" key="1">
    <citation type="submission" date="2024-06" db="EMBL/GenBank/DDBJ databases">
        <title>Chitinophaga defluvii sp. nov., isolated from municipal sewage.</title>
        <authorList>
            <person name="Zhang L."/>
        </authorList>
    </citation>
    <scope>NUCLEOTIDE SEQUENCE [LARGE SCALE GENOMIC DNA]</scope>
    <source>
        <strain evidence="7 8">H8</strain>
    </source>
</reference>
<dbReference type="SUPFAM" id="SSF88946">
    <property type="entry name" value="Sigma2 domain of RNA polymerase sigma factors"/>
    <property type="match status" value="1"/>
</dbReference>
<gene>
    <name evidence="7" type="ORF">ABR189_25495</name>
</gene>
<evidence type="ECO:0000256" key="3">
    <source>
        <dbReference type="ARBA" id="ARBA00023082"/>
    </source>
</evidence>